<feature type="region of interest" description="Disordered" evidence="3">
    <location>
        <begin position="332"/>
        <end position="352"/>
    </location>
</feature>
<feature type="region of interest" description="Disordered" evidence="3">
    <location>
        <begin position="1665"/>
        <end position="1697"/>
    </location>
</feature>
<feature type="compositionally biased region" description="Acidic residues" evidence="3">
    <location>
        <begin position="1600"/>
        <end position="1615"/>
    </location>
</feature>
<feature type="region of interest" description="Disordered" evidence="3">
    <location>
        <begin position="392"/>
        <end position="441"/>
    </location>
</feature>
<evidence type="ECO:0000256" key="1">
    <source>
        <dbReference type="ARBA" id="ARBA00023054"/>
    </source>
</evidence>
<dbReference type="GO" id="GO:0005737">
    <property type="term" value="C:cytoplasm"/>
    <property type="evidence" value="ECO:0007669"/>
    <property type="project" value="TreeGrafter"/>
</dbReference>
<evidence type="ECO:0000313" key="6">
    <source>
        <dbReference type="Proteomes" id="UP000827092"/>
    </source>
</evidence>
<dbReference type="SUPFAM" id="SSF90257">
    <property type="entry name" value="Myosin rod fragments"/>
    <property type="match status" value="1"/>
</dbReference>
<accession>A0AAV6UMY1</accession>
<feature type="domain" description="Myosin tail" evidence="4">
    <location>
        <begin position="944"/>
        <end position="1342"/>
    </location>
</feature>
<dbReference type="Pfam" id="PF01576">
    <property type="entry name" value="Myosin_tail_1"/>
    <property type="match status" value="1"/>
</dbReference>
<dbReference type="PANTHER" id="PTHR45615:SF36">
    <property type="entry name" value="MYOSIN HEAVY CHAIN-LIKE, ISOFORM B-RELATED"/>
    <property type="match status" value="1"/>
</dbReference>
<feature type="compositionally biased region" description="Low complexity" evidence="3">
    <location>
        <begin position="597"/>
        <end position="609"/>
    </location>
</feature>
<feature type="compositionally biased region" description="Polar residues" evidence="3">
    <location>
        <begin position="411"/>
        <end position="420"/>
    </location>
</feature>
<dbReference type="EMBL" id="JAFNEN010000334">
    <property type="protein sequence ID" value="KAG8185492.1"/>
    <property type="molecule type" value="Genomic_DNA"/>
</dbReference>
<keyword evidence="6" id="KW-1185">Reference proteome</keyword>
<feature type="compositionally biased region" description="Polar residues" evidence="3">
    <location>
        <begin position="393"/>
        <end position="402"/>
    </location>
</feature>
<feature type="compositionally biased region" description="Polar residues" evidence="3">
    <location>
        <begin position="428"/>
        <end position="441"/>
    </location>
</feature>
<feature type="coiled-coil region" evidence="2">
    <location>
        <begin position="972"/>
        <end position="1006"/>
    </location>
</feature>
<feature type="region of interest" description="Disordered" evidence="3">
    <location>
        <begin position="885"/>
        <end position="914"/>
    </location>
</feature>
<feature type="compositionally biased region" description="Polar residues" evidence="3">
    <location>
        <begin position="213"/>
        <end position="228"/>
    </location>
</feature>
<dbReference type="Proteomes" id="UP000827092">
    <property type="component" value="Unassembled WGS sequence"/>
</dbReference>
<sequence>MPGSTASDPPKAKVTSETNSIFVRPVAVAGIFCPPANDAPPALPEKRRFSTLLGELRPVSVGETPGADDFARRRQSWDSRQKEVPGFGQALLRRTPKNPPALTSRGEDLDNNKNGISVTDKSVRDVDVKRSSETSNENSLPSVKQPDTHIKSDIRESTIKTISTNNAEDANQSNSFKCNSEIELKQNEACVVDNSNKQSKTVKSDVGREKVLQNKNVNKPYSAVSDSVTGGKVDSEVTCESKIVSNESVKTKKVFGLIKREPKPDTPTVKCDSASETNVEASLKNKVYGLNKASIKNNFDTEGLENNTKKLEKKIEVPSSKTQILPETNIVTEPSTSDRRNCFSPSPPKDVRTVRRTSGVIAAKIQNMFSNFQQDKPLPALPKKTKVLDKVNSPISKVSSHCSESEKENNSKTTSAANHNSETKVSDSKNVPQKENFPTLNDSSIKPAIIIKENSNVSLSKVGSSLKQNSAANSIGNGEVSQRTKLSSKKDYKTESSINGGASKQLNKKVDSIEGKMPIKKEDASSSVGTKPILTATNQESDRKSPSTSSDVLQGAAKSNQFVGCTTQQTSTVSDEDYLKLISQNLKIITSKATTSQSSIRAIQASSPSGQQSVSRETSAASSNQNSEISKLFVNGNAVNSESSKIEITKLTPSTQPSGAVHTVNVLFRTKSPQLANNKDENRKKVVIETTSNTAPIASTVLISPKLPDTSQICNTEQSDNATLRTVENIKVSLNSPQVSKKHTIVNLQKQEVAVVDLSTKKHPPVSVPSKTETSLILNQTPKEFCAAEISSNTDNYLKMLPKEPTFSSPTYMTRVSSTETVTSNTKKMEFTNNNTFSSVAGASMSVVDLSDWNKKFQRIEPEAPKAPLRRRAFRDSLPPSLPLRTLSSYGSGSLKRFEDSPRYVPRSPSQSSLPHRYSYTEMLSKVCSMGVLPSVEPVMSKSCSSSSSQVSELWSELSEEQSTATHASEMLEAETTERMRLEKEVHELQNRYSQIQHRSDKMEMEIMESRVYRTSELNGDLSEDEDPDGSGSIYKQKYERAVRDMEMMKRRFQQQHEEEMEQKAILKKASDKRLAEALEDVDEERQVANQWKRKAQKCGAELQDIRLMLEEQMARNGELEKKQRRFDAELSAAQEEIKKEKTVREKLMREKDQIVHEKYSLEQDLQATKIDSDMLHEKITQLNRELDELTLSSKGEEEVTQLKRAKQELERKTRDQEEELEELAAQVGMLEQAKLRLEMSLEKVRQEHRREASVREEEIEEIRASFSKKIKNLEAQLESEQDERHQLVKQKHELERRLYEIADQPPPHDPEIERRLRRDLKRTKALLRDAQAMLEHTREGQSSKTLIRQLKNQLEDSEFAKATAIKARQAVETELQDCQHQLEEVTRTKNEAETRCLQLSREKSAIQTQLEEAEEEMAEVMKKYKAVVAQMSADQKSLAEQNQQIAELETERQMLKDQLSEVSHKFEHLAGQSDDAHKVHWLDSKIRDLESKLELEQTTKSRLEHQISRLKEQNDRAREECDTLRNKELQAQEAVRRLQRQIRDSREDYSALQQKEADAYRKQHELEMALENTETDLQVTKNDLRLACQRIQDLQNALEDDLDSGTDVPDDSGSDSDSSFELSVLRNSSVTPTMQRCESIASNFSYDTEGPRSRTASFTQELSAFSSRNDAEKELNGLPGLNTTSGLPDSEKDEMV</sequence>
<feature type="compositionally biased region" description="Polar residues" evidence="3">
    <location>
        <begin position="133"/>
        <end position="142"/>
    </location>
</feature>
<dbReference type="GO" id="GO:0032982">
    <property type="term" value="C:myosin filament"/>
    <property type="evidence" value="ECO:0007669"/>
    <property type="project" value="TreeGrafter"/>
</dbReference>
<feature type="compositionally biased region" description="Polar residues" evidence="3">
    <location>
        <begin position="469"/>
        <end position="485"/>
    </location>
</feature>
<feature type="region of interest" description="Disordered" evidence="3">
    <location>
        <begin position="1600"/>
        <end position="1622"/>
    </location>
</feature>
<feature type="region of interest" description="Disordered" evidence="3">
    <location>
        <begin position="212"/>
        <end position="231"/>
    </location>
</feature>
<protein>
    <recommendedName>
        <fullName evidence="4">Myosin tail domain-containing protein</fullName>
    </recommendedName>
</protein>
<feature type="coiled-coil region" evidence="2">
    <location>
        <begin position="1036"/>
        <end position="1334"/>
    </location>
</feature>
<feature type="compositionally biased region" description="Basic and acidic residues" evidence="3">
    <location>
        <begin position="508"/>
        <end position="524"/>
    </location>
</feature>
<feature type="region of interest" description="Disordered" evidence="3">
    <location>
        <begin position="597"/>
        <end position="626"/>
    </location>
</feature>
<reference evidence="5 6" key="1">
    <citation type="journal article" date="2022" name="Nat. Ecol. Evol.">
        <title>A masculinizing supergene underlies an exaggerated male reproductive morph in a spider.</title>
        <authorList>
            <person name="Hendrickx F."/>
            <person name="De Corte Z."/>
            <person name="Sonet G."/>
            <person name="Van Belleghem S.M."/>
            <person name="Kostlbacher S."/>
            <person name="Vangestel C."/>
        </authorList>
    </citation>
    <scope>NUCLEOTIDE SEQUENCE [LARGE SCALE GENOMIC DNA]</scope>
    <source>
        <strain evidence="5">W744_W776</strain>
    </source>
</reference>
<dbReference type="GO" id="GO:0031032">
    <property type="term" value="P:actomyosin structure organization"/>
    <property type="evidence" value="ECO:0007669"/>
    <property type="project" value="TreeGrafter"/>
</dbReference>
<feature type="compositionally biased region" description="Polar residues" evidence="3">
    <location>
        <begin position="610"/>
        <end position="626"/>
    </location>
</feature>
<dbReference type="InterPro" id="IPR002928">
    <property type="entry name" value="Myosin_tail"/>
</dbReference>
<organism evidence="5 6">
    <name type="scientific">Oedothorax gibbosus</name>
    <dbReference type="NCBI Taxonomy" id="931172"/>
    <lineage>
        <taxon>Eukaryota</taxon>
        <taxon>Metazoa</taxon>
        <taxon>Ecdysozoa</taxon>
        <taxon>Arthropoda</taxon>
        <taxon>Chelicerata</taxon>
        <taxon>Arachnida</taxon>
        <taxon>Araneae</taxon>
        <taxon>Araneomorphae</taxon>
        <taxon>Entelegynae</taxon>
        <taxon>Araneoidea</taxon>
        <taxon>Linyphiidae</taxon>
        <taxon>Erigoninae</taxon>
        <taxon>Oedothorax</taxon>
    </lineage>
</organism>
<feature type="region of interest" description="Disordered" evidence="3">
    <location>
        <begin position="59"/>
        <end position="153"/>
    </location>
</feature>
<dbReference type="GO" id="GO:0016460">
    <property type="term" value="C:myosin II complex"/>
    <property type="evidence" value="ECO:0007669"/>
    <property type="project" value="TreeGrafter"/>
</dbReference>
<feature type="compositionally biased region" description="Basic and acidic residues" evidence="3">
    <location>
        <begin position="121"/>
        <end position="132"/>
    </location>
</feature>
<evidence type="ECO:0000256" key="3">
    <source>
        <dbReference type="SAM" id="MobiDB-lite"/>
    </source>
</evidence>
<keyword evidence="1 2" id="KW-0175">Coiled coil</keyword>
<evidence type="ECO:0000256" key="2">
    <source>
        <dbReference type="SAM" id="Coils"/>
    </source>
</evidence>
<feature type="compositionally biased region" description="Polar residues" evidence="3">
    <location>
        <begin position="525"/>
        <end position="539"/>
    </location>
</feature>
<gene>
    <name evidence="5" type="ORF">JTE90_019750</name>
</gene>
<feature type="compositionally biased region" description="Polar residues" evidence="3">
    <location>
        <begin position="495"/>
        <end position="505"/>
    </location>
</feature>
<proteinExistence type="predicted"/>
<dbReference type="GO" id="GO:0051015">
    <property type="term" value="F:actin filament binding"/>
    <property type="evidence" value="ECO:0007669"/>
    <property type="project" value="TreeGrafter"/>
</dbReference>
<feature type="coiled-coil region" evidence="2">
    <location>
        <begin position="1369"/>
        <end position="1598"/>
    </location>
</feature>
<evidence type="ECO:0000313" key="5">
    <source>
        <dbReference type="EMBL" id="KAG8185492.1"/>
    </source>
</evidence>
<feature type="compositionally biased region" description="Basic and acidic residues" evidence="3">
    <location>
        <begin position="69"/>
        <end position="83"/>
    </location>
</feature>
<dbReference type="PANTHER" id="PTHR45615">
    <property type="entry name" value="MYOSIN HEAVY CHAIN, NON-MUSCLE"/>
    <property type="match status" value="1"/>
</dbReference>
<comment type="caution">
    <text evidence="5">The sequence shown here is derived from an EMBL/GenBank/DDBJ whole genome shotgun (WGS) entry which is preliminary data.</text>
</comment>
<evidence type="ECO:0000259" key="4">
    <source>
        <dbReference type="Pfam" id="PF01576"/>
    </source>
</evidence>
<feature type="region of interest" description="Disordered" evidence="3">
    <location>
        <begin position="469"/>
        <end position="553"/>
    </location>
</feature>
<name>A0AAV6UMY1_9ARAC</name>